<proteinExistence type="predicted"/>
<dbReference type="SUPFAM" id="SSF56349">
    <property type="entry name" value="DNA breaking-rejoining enzymes"/>
    <property type="match status" value="1"/>
</dbReference>
<evidence type="ECO:0000256" key="1">
    <source>
        <dbReference type="ARBA" id="ARBA00023172"/>
    </source>
</evidence>
<dbReference type="InterPro" id="IPR024456">
    <property type="entry name" value="Integrase_catalytic_putative"/>
</dbReference>
<reference evidence="4" key="1">
    <citation type="submission" date="2018-06" db="EMBL/GenBank/DDBJ databases">
        <authorList>
            <person name="Zhirakovskaya E."/>
        </authorList>
    </citation>
    <scope>NUCLEOTIDE SEQUENCE</scope>
</reference>
<keyword evidence="1" id="KW-0233">DNA recombination</keyword>
<name>A0A3B0YTN3_9ZZZZ</name>
<feature type="domain" description="Putative integrase N-terminal" evidence="2">
    <location>
        <begin position="41"/>
        <end position="104"/>
    </location>
</feature>
<dbReference type="EMBL" id="UOFL01000033">
    <property type="protein sequence ID" value="VAW71846.1"/>
    <property type="molecule type" value="Genomic_DNA"/>
</dbReference>
<sequence length="320" mass="36615">MISRFKITDKANGKVIRCLHLLKLIFKTHNHLSADGRKTISDTTQKNRWNIMQSIFVELAEMGYVISKPQNLKMKHIEAITQRWVKSYLAPKTFANYFSVLNVYCRWIKKPELMTQLDKSHIPADKLYCPMKATSDKDWSKTDDFLNIMVKVIAKDIIVGTQLLLMHEFGLRMSEALCLRPWVADCKMVLQVNWGTKNGRVRSIPIETKHQKHVLNFAKSLLPSSCKSYSLIPRDKTLKQAKNRFYYIVRKHGVSIKNGRVSHGLRHGYVHRKLEKESGQQAPIVSGKPCIQTPELKVARLKTSASVGHSRESIIGAYGG</sequence>
<evidence type="ECO:0000259" key="2">
    <source>
        <dbReference type="Pfam" id="PF12834"/>
    </source>
</evidence>
<evidence type="ECO:0000259" key="3">
    <source>
        <dbReference type="Pfam" id="PF12835"/>
    </source>
</evidence>
<gene>
    <name evidence="4" type="ORF">MNBD_GAMMA12-1786</name>
</gene>
<dbReference type="GO" id="GO:0015074">
    <property type="term" value="P:DNA integration"/>
    <property type="evidence" value="ECO:0007669"/>
    <property type="project" value="InterPro"/>
</dbReference>
<dbReference type="InterPro" id="IPR024457">
    <property type="entry name" value="Putative_integrase_N"/>
</dbReference>
<protein>
    <recommendedName>
        <fullName evidence="5">Tyr recombinase domain-containing protein</fullName>
    </recommendedName>
</protein>
<dbReference type="InterPro" id="IPR013762">
    <property type="entry name" value="Integrase-like_cat_sf"/>
</dbReference>
<accession>A0A3B0YTN3</accession>
<dbReference type="Pfam" id="PF12835">
    <property type="entry name" value="Integrase_1"/>
    <property type="match status" value="1"/>
</dbReference>
<dbReference type="AlphaFoldDB" id="A0A3B0YTN3"/>
<evidence type="ECO:0000313" key="4">
    <source>
        <dbReference type="EMBL" id="VAW71846.1"/>
    </source>
</evidence>
<dbReference type="InterPro" id="IPR011010">
    <property type="entry name" value="DNA_brk_join_enz"/>
</dbReference>
<feature type="domain" description="Integrase catalytic" evidence="3">
    <location>
        <begin position="143"/>
        <end position="270"/>
    </location>
</feature>
<dbReference type="GO" id="GO:0003677">
    <property type="term" value="F:DNA binding"/>
    <property type="evidence" value="ECO:0007669"/>
    <property type="project" value="InterPro"/>
</dbReference>
<dbReference type="Pfam" id="PF12834">
    <property type="entry name" value="Phage_int_SAM_2"/>
    <property type="match status" value="1"/>
</dbReference>
<organism evidence="4">
    <name type="scientific">hydrothermal vent metagenome</name>
    <dbReference type="NCBI Taxonomy" id="652676"/>
    <lineage>
        <taxon>unclassified sequences</taxon>
        <taxon>metagenomes</taxon>
        <taxon>ecological metagenomes</taxon>
    </lineage>
</organism>
<evidence type="ECO:0008006" key="5">
    <source>
        <dbReference type="Google" id="ProtNLM"/>
    </source>
</evidence>
<dbReference type="Gene3D" id="1.10.443.10">
    <property type="entry name" value="Intergrase catalytic core"/>
    <property type="match status" value="1"/>
</dbReference>
<dbReference type="GO" id="GO:0006310">
    <property type="term" value="P:DNA recombination"/>
    <property type="evidence" value="ECO:0007669"/>
    <property type="project" value="UniProtKB-KW"/>
</dbReference>